<keyword evidence="2" id="KW-0677">Repeat</keyword>
<dbReference type="InterPro" id="IPR050179">
    <property type="entry name" value="Trans_hexapeptide_repeat"/>
</dbReference>
<dbReference type="InterPro" id="IPR001451">
    <property type="entry name" value="Hexapep"/>
</dbReference>
<sequence>MMYFAHPNALVESNNIGRNTRIWAFAHVLPGAFIGENCNINDHTFIENDVIIGNNVTVKSGVYIWDGVRIFDNAFIGPNVTFTNDIRPRSKQYPEKFVETVVEEWASIGANSTIIAGIKIGRYAMIGAGSVVTKDIPNNTLWFGNPAKFRGYICNCGEDLGDRLICSKCKQKFTLENQIVREI</sequence>
<accession>A0ABV9QCE4</accession>
<dbReference type="PROSITE" id="PS00101">
    <property type="entry name" value="HEXAPEP_TRANSFERASES"/>
    <property type="match status" value="1"/>
</dbReference>
<gene>
    <name evidence="3" type="ORF">ACFO8Q_23880</name>
</gene>
<reference evidence="4" key="1">
    <citation type="journal article" date="2019" name="Int. J. Syst. Evol. Microbiol.">
        <title>The Global Catalogue of Microorganisms (GCM) 10K type strain sequencing project: providing services to taxonomists for standard genome sequencing and annotation.</title>
        <authorList>
            <consortium name="The Broad Institute Genomics Platform"/>
            <consortium name="The Broad Institute Genome Sequencing Center for Infectious Disease"/>
            <person name="Wu L."/>
            <person name="Ma J."/>
        </authorList>
    </citation>
    <scope>NUCLEOTIDE SEQUENCE [LARGE SCALE GENOMIC DNA]</scope>
    <source>
        <strain evidence="4">WYCCWR 12678</strain>
    </source>
</reference>
<dbReference type="InterPro" id="IPR018357">
    <property type="entry name" value="Hexapep_transf_CS"/>
</dbReference>
<dbReference type="PANTHER" id="PTHR43300">
    <property type="entry name" value="ACETYLTRANSFERASE"/>
    <property type="match status" value="1"/>
</dbReference>
<protein>
    <submittedName>
        <fullName evidence="3">Acyltransferase</fullName>
        <ecNumber evidence="3">2.3.1.-</ecNumber>
    </submittedName>
</protein>
<keyword evidence="1 3" id="KW-0808">Transferase</keyword>
<dbReference type="EMBL" id="JBHSHC010000159">
    <property type="protein sequence ID" value="MFC4770322.1"/>
    <property type="molecule type" value="Genomic_DNA"/>
</dbReference>
<dbReference type="RefSeq" id="WP_380029832.1">
    <property type="nucleotide sequence ID" value="NZ_JBHSHC010000159.1"/>
</dbReference>
<dbReference type="InterPro" id="IPR011004">
    <property type="entry name" value="Trimer_LpxA-like_sf"/>
</dbReference>
<proteinExistence type="predicted"/>
<dbReference type="EC" id="2.3.1.-" evidence="3"/>
<dbReference type="Pfam" id="PF00132">
    <property type="entry name" value="Hexapep"/>
    <property type="match status" value="3"/>
</dbReference>
<evidence type="ECO:0000256" key="2">
    <source>
        <dbReference type="ARBA" id="ARBA00022737"/>
    </source>
</evidence>
<name>A0ABV9QCE4_9BACL</name>
<evidence type="ECO:0000256" key="1">
    <source>
        <dbReference type="ARBA" id="ARBA00022679"/>
    </source>
</evidence>
<comment type="caution">
    <text evidence="3">The sequence shown here is derived from an EMBL/GenBank/DDBJ whole genome shotgun (WGS) entry which is preliminary data.</text>
</comment>
<dbReference type="SUPFAM" id="SSF51161">
    <property type="entry name" value="Trimeric LpxA-like enzymes"/>
    <property type="match status" value="1"/>
</dbReference>
<dbReference type="CDD" id="cd03358">
    <property type="entry name" value="LbH_WxcM_N_like"/>
    <property type="match status" value="1"/>
</dbReference>
<organism evidence="3 4">
    <name type="scientific">Effusibacillus consociatus</name>
    <dbReference type="NCBI Taxonomy" id="1117041"/>
    <lineage>
        <taxon>Bacteria</taxon>
        <taxon>Bacillati</taxon>
        <taxon>Bacillota</taxon>
        <taxon>Bacilli</taxon>
        <taxon>Bacillales</taxon>
        <taxon>Alicyclobacillaceae</taxon>
        <taxon>Effusibacillus</taxon>
    </lineage>
</organism>
<evidence type="ECO:0000313" key="3">
    <source>
        <dbReference type="EMBL" id="MFC4770322.1"/>
    </source>
</evidence>
<keyword evidence="4" id="KW-1185">Reference proteome</keyword>
<dbReference type="Gene3D" id="2.160.10.10">
    <property type="entry name" value="Hexapeptide repeat proteins"/>
    <property type="match status" value="1"/>
</dbReference>
<keyword evidence="3" id="KW-0012">Acyltransferase</keyword>
<dbReference type="Proteomes" id="UP001596002">
    <property type="component" value="Unassembled WGS sequence"/>
</dbReference>
<evidence type="ECO:0000313" key="4">
    <source>
        <dbReference type="Proteomes" id="UP001596002"/>
    </source>
</evidence>
<dbReference type="GO" id="GO:0016746">
    <property type="term" value="F:acyltransferase activity"/>
    <property type="evidence" value="ECO:0007669"/>
    <property type="project" value="UniProtKB-KW"/>
</dbReference>
<dbReference type="PANTHER" id="PTHR43300:SF4">
    <property type="entry name" value="ACYL-[ACYL-CARRIER-PROTEIN]--UDP-N-ACETYLGLUCOSAMINE O-ACYLTRANSFERASE"/>
    <property type="match status" value="1"/>
</dbReference>